<dbReference type="Pfam" id="PF00528">
    <property type="entry name" value="BPD_transp_1"/>
    <property type="match status" value="1"/>
</dbReference>
<dbReference type="PANTHER" id="PTHR43744:SF12">
    <property type="entry name" value="ABC TRANSPORTER PERMEASE PROTEIN MG189-RELATED"/>
    <property type="match status" value="1"/>
</dbReference>
<feature type="transmembrane region" description="Helical" evidence="7">
    <location>
        <begin position="47"/>
        <end position="70"/>
    </location>
</feature>
<dbReference type="PANTHER" id="PTHR43744">
    <property type="entry name" value="ABC TRANSPORTER PERMEASE PROTEIN MG189-RELATED-RELATED"/>
    <property type="match status" value="1"/>
</dbReference>
<feature type="transmembrane region" description="Helical" evidence="7">
    <location>
        <begin position="147"/>
        <end position="166"/>
    </location>
</feature>
<dbReference type="RefSeq" id="WP_018551025.1">
    <property type="nucleotide sequence ID" value="NZ_CP120997.1"/>
</dbReference>
<sequence length="319" mass="35083">MASNTLVSRRGSTARKSARRGNEGAADRSRQRTLISPAQLGRRRGKVFYWVVFALVMVLFTVVFLGPLYWMVTGGLKTTQEVVQSPPTAFPSSIHTENYKQAWTVMDLSRLLFNTLYYAFGALAFQLIFDVAAAYSLSKLRPVFGKVILGMMLATLMIPATVLVVPQYLTVLDVPVFQRNLVNSPWAIWLPSVTNAFNIFLLKRFFDSIPGELLDAAAMDGASPLRTLRSIVLPISRPILGVVSIFAVVGVWKDFLWPMLTLPDPNKQTLNVGIYSLASGVPENVLIAALTIASIPTLLIFLIFQRNIMSGLTAGGLKG</sequence>
<evidence type="ECO:0000256" key="1">
    <source>
        <dbReference type="ARBA" id="ARBA00004651"/>
    </source>
</evidence>
<keyword evidence="2 7" id="KW-0813">Transport</keyword>
<evidence type="ECO:0000256" key="2">
    <source>
        <dbReference type="ARBA" id="ARBA00022448"/>
    </source>
</evidence>
<dbReference type="EMBL" id="CP120997">
    <property type="protein sequence ID" value="WLQ32168.1"/>
    <property type="molecule type" value="Genomic_DNA"/>
</dbReference>
<evidence type="ECO:0000256" key="6">
    <source>
        <dbReference type="ARBA" id="ARBA00023136"/>
    </source>
</evidence>
<comment type="subcellular location">
    <subcellularLocation>
        <location evidence="1 7">Cell membrane</location>
        <topology evidence="1 7">Multi-pass membrane protein</topology>
    </subcellularLocation>
</comment>
<dbReference type="SUPFAM" id="SSF161098">
    <property type="entry name" value="MetI-like"/>
    <property type="match status" value="1"/>
</dbReference>
<gene>
    <name evidence="10" type="ORF">P8A18_01365</name>
</gene>
<dbReference type="Proteomes" id="UP001239522">
    <property type="component" value="Chromosome"/>
</dbReference>
<evidence type="ECO:0000256" key="4">
    <source>
        <dbReference type="ARBA" id="ARBA00022692"/>
    </source>
</evidence>
<evidence type="ECO:0000256" key="7">
    <source>
        <dbReference type="RuleBase" id="RU363032"/>
    </source>
</evidence>
<protein>
    <submittedName>
        <fullName evidence="10">Carbohydrate ABC transporter permease</fullName>
    </submittedName>
</protein>
<proteinExistence type="inferred from homology"/>
<feature type="transmembrane region" description="Helical" evidence="7">
    <location>
        <begin position="116"/>
        <end position="135"/>
    </location>
</feature>
<dbReference type="InterPro" id="IPR000515">
    <property type="entry name" value="MetI-like"/>
</dbReference>
<organism evidence="10 11">
    <name type="scientific">Streptomyces castrisilvae</name>
    <dbReference type="NCBI Taxonomy" id="3033811"/>
    <lineage>
        <taxon>Bacteria</taxon>
        <taxon>Bacillati</taxon>
        <taxon>Actinomycetota</taxon>
        <taxon>Actinomycetes</taxon>
        <taxon>Kitasatosporales</taxon>
        <taxon>Streptomycetaceae</taxon>
        <taxon>Streptomyces</taxon>
    </lineage>
</organism>
<feature type="transmembrane region" description="Helical" evidence="7">
    <location>
        <begin position="285"/>
        <end position="304"/>
    </location>
</feature>
<evidence type="ECO:0000256" key="3">
    <source>
        <dbReference type="ARBA" id="ARBA00022475"/>
    </source>
</evidence>
<comment type="similarity">
    <text evidence="7">Belongs to the binding-protein-dependent transport system permease family.</text>
</comment>
<feature type="compositionally biased region" description="Basic and acidic residues" evidence="8">
    <location>
        <begin position="20"/>
        <end position="30"/>
    </location>
</feature>
<keyword evidence="4 7" id="KW-0812">Transmembrane</keyword>
<evidence type="ECO:0000256" key="8">
    <source>
        <dbReference type="SAM" id="MobiDB-lite"/>
    </source>
</evidence>
<dbReference type="PROSITE" id="PS50928">
    <property type="entry name" value="ABC_TM1"/>
    <property type="match status" value="1"/>
</dbReference>
<dbReference type="CDD" id="cd06261">
    <property type="entry name" value="TM_PBP2"/>
    <property type="match status" value="1"/>
</dbReference>
<keyword evidence="6 7" id="KW-0472">Membrane</keyword>
<feature type="compositionally biased region" description="Polar residues" evidence="8">
    <location>
        <begin position="1"/>
        <end position="11"/>
    </location>
</feature>
<reference evidence="10 11" key="1">
    <citation type="submission" date="2023-03" db="EMBL/GenBank/DDBJ databases">
        <title>Isolation and description of six Streptomyces strains from soil environments, able to metabolize different microbial glucans.</title>
        <authorList>
            <person name="Widen T."/>
            <person name="Larsbrink J."/>
        </authorList>
    </citation>
    <scope>NUCLEOTIDE SEQUENCE [LARGE SCALE GENOMIC DNA]</scope>
    <source>
        <strain evidence="10 11">Mut1</strain>
    </source>
</reference>
<feature type="transmembrane region" description="Helical" evidence="7">
    <location>
        <begin position="227"/>
        <end position="252"/>
    </location>
</feature>
<feature type="domain" description="ABC transmembrane type-1" evidence="9">
    <location>
        <begin position="112"/>
        <end position="304"/>
    </location>
</feature>
<evidence type="ECO:0000313" key="11">
    <source>
        <dbReference type="Proteomes" id="UP001239522"/>
    </source>
</evidence>
<dbReference type="InterPro" id="IPR035906">
    <property type="entry name" value="MetI-like_sf"/>
</dbReference>
<feature type="region of interest" description="Disordered" evidence="8">
    <location>
        <begin position="1"/>
        <end position="30"/>
    </location>
</feature>
<evidence type="ECO:0000313" key="10">
    <source>
        <dbReference type="EMBL" id="WLQ32168.1"/>
    </source>
</evidence>
<dbReference type="Gene3D" id="1.10.3720.10">
    <property type="entry name" value="MetI-like"/>
    <property type="match status" value="1"/>
</dbReference>
<evidence type="ECO:0000256" key="5">
    <source>
        <dbReference type="ARBA" id="ARBA00022989"/>
    </source>
</evidence>
<keyword evidence="5 7" id="KW-1133">Transmembrane helix</keyword>
<accession>A0ABY9HCC9</accession>
<keyword evidence="11" id="KW-1185">Reference proteome</keyword>
<feature type="transmembrane region" description="Helical" evidence="7">
    <location>
        <begin position="186"/>
        <end position="206"/>
    </location>
</feature>
<keyword evidence="3" id="KW-1003">Cell membrane</keyword>
<evidence type="ECO:0000259" key="9">
    <source>
        <dbReference type="PROSITE" id="PS50928"/>
    </source>
</evidence>
<name>A0ABY9HCC9_9ACTN</name>